<dbReference type="GO" id="GO:0005737">
    <property type="term" value="C:cytoplasm"/>
    <property type="evidence" value="ECO:0007669"/>
    <property type="project" value="UniProtKB-ARBA"/>
</dbReference>
<evidence type="ECO:0000256" key="5">
    <source>
        <dbReference type="SAM" id="MobiDB-lite"/>
    </source>
</evidence>
<dbReference type="GO" id="GO:0061458">
    <property type="term" value="P:reproductive system development"/>
    <property type="evidence" value="ECO:0007669"/>
    <property type="project" value="TreeGrafter"/>
</dbReference>
<evidence type="ECO:0000313" key="8">
    <source>
        <dbReference type="Proteomes" id="UP000008021"/>
    </source>
</evidence>
<dbReference type="AlphaFoldDB" id="A0A0E0BZ35"/>
<evidence type="ECO:0000256" key="4">
    <source>
        <dbReference type="ARBA" id="ARBA00023136"/>
    </source>
</evidence>
<feature type="transmembrane region" description="Helical" evidence="6">
    <location>
        <begin position="41"/>
        <end position="63"/>
    </location>
</feature>
<reference evidence="7" key="2">
    <citation type="submission" date="2018-05" db="EMBL/GenBank/DDBJ databases">
        <title>OmerRS3 (Oryza meridionalis Reference Sequence Version 3).</title>
        <authorList>
            <person name="Zhang J."/>
            <person name="Kudrna D."/>
            <person name="Lee S."/>
            <person name="Talag J."/>
            <person name="Welchert J."/>
            <person name="Wing R.A."/>
        </authorList>
    </citation>
    <scope>NUCLEOTIDE SEQUENCE [LARGE SCALE GENOMIC DNA]</scope>
    <source>
        <strain evidence="7">cv. OR44</strain>
    </source>
</reference>
<feature type="region of interest" description="Disordered" evidence="5">
    <location>
        <begin position="1"/>
        <end position="24"/>
    </location>
</feature>
<accession>A0A0E0BZ35</accession>
<feature type="transmembrane region" description="Helical" evidence="6">
    <location>
        <begin position="69"/>
        <end position="88"/>
    </location>
</feature>
<feature type="region of interest" description="Disordered" evidence="5">
    <location>
        <begin position="168"/>
        <end position="195"/>
    </location>
</feature>
<keyword evidence="4 6" id="KW-0472">Membrane</keyword>
<dbReference type="PANTHER" id="PTHR47149">
    <property type="entry name" value="F-BOX PROTEIN RMF"/>
    <property type="match status" value="1"/>
</dbReference>
<keyword evidence="3 6" id="KW-1133">Transmembrane helix</keyword>
<evidence type="ECO:0000256" key="2">
    <source>
        <dbReference type="ARBA" id="ARBA00022692"/>
    </source>
</evidence>
<evidence type="ECO:0000256" key="6">
    <source>
        <dbReference type="SAM" id="Phobius"/>
    </source>
</evidence>
<dbReference type="HOGENOM" id="CLU_029744_0_0_1"/>
<dbReference type="Proteomes" id="UP000008021">
    <property type="component" value="Chromosome 1"/>
</dbReference>
<proteinExistence type="predicted"/>
<feature type="transmembrane region" description="Helical" evidence="6">
    <location>
        <begin position="100"/>
        <end position="122"/>
    </location>
</feature>
<feature type="transmembrane region" description="Helical" evidence="6">
    <location>
        <begin position="128"/>
        <end position="149"/>
    </location>
</feature>
<keyword evidence="8" id="KW-1185">Reference proteome</keyword>
<dbReference type="Pfam" id="PF04178">
    <property type="entry name" value="Got1"/>
    <property type="match status" value="1"/>
</dbReference>
<dbReference type="GO" id="GO:0005634">
    <property type="term" value="C:nucleus"/>
    <property type="evidence" value="ECO:0007669"/>
    <property type="project" value="TreeGrafter"/>
</dbReference>
<dbReference type="EnsemblPlants" id="OMERI01G07400.2">
    <property type="protein sequence ID" value="OMERI01G07400.2"/>
    <property type="gene ID" value="OMERI01G07400"/>
</dbReference>
<dbReference type="PANTHER" id="PTHR47149:SF1">
    <property type="entry name" value="F-BOX PROTEIN RMF"/>
    <property type="match status" value="1"/>
</dbReference>
<evidence type="ECO:0000256" key="3">
    <source>
        <dbReference type="ARBA" id="ARBA00022989"/>
    </source>
</evidence>
<dbReference type="STRING" id="40149.A0A0E0BZ35"/>
<evidence type="ECO:0000313" key="7">
    <source>
        <dbReference type="EnsemblPlants" id="OMERI01G07400.2"/>
    </source>
</evidence>
<feature type="compositionally biased region" description="Acidic residues" evidence="5">
    <location>
        <begin position="182"/>
        <end position="191"/>
    </location>
</feature>
<name>A0A0E0BZ35_9ORYZ</name>
<sequence length="504" mass="54642">MDALTRLHRSLAGGDDDEEQPEDSILGDTEGICSLSPVQRVYGFAACLVAGLALMILSLVVFIRPIKFAVMFTFGNILAVGSTAFLIGPSQQLRMMLDPVRVYATAIYGGFVFLALIFALWIHSKVLTLIAIICEICALFWYSLSYIPFARRMVSDLMDALSDLPSPATARATATRERGREGEDDGAEEAPEAAARRPRLRLVTAGFAAAAAAEEAGEEAGRAAGGSGSGSCSCSCAPITSGEEAADVRAGDHPEPRRWASAIRVLPVRGAAPGVQASARLLPRSPSPSLRLVSDSLCSLCVRAWLRVRGAYRIGGFLLESPYMLLTAKLAVPQWLPPQEDGPQIAIEMTGACVLPNARPGIWITDFHLVRCPNCTLNKCAGVLQVLDARHCELFLEQGFWNGTWEYEDLGDHYNDEVTPTAACAIFNASTRAHESISCVLHSKSWVRRCDDPQPKAHCRPYAVALNSNLLSNSNQGLVSRFQAMRDTTRNGQIVSIRITQQIY</sequence>
<dbReference type="GO" id="GO:0012505">
    <property type="term" value="C:endomembrane system"/>
    <property type="evidence" value="ECO:0007669"/>
    <property type="project" value="UniProtKB-ARBA"/>
</dbReference>
<reference evidence="7" key="1">
    <citation type="submission" date="2015-04" db="UniProtKB">
        <authorList>
            <consortium name="EnsemblPlants"/>
        </authorList>
    </citation>
    <scope>IDENTIFICATION</scope>
</reference>
<dbReference type="GO" id="GO:0016020">
    <property type="term" value="C:membrane"/>
    <property type="evidence" value="ECO:0007669"/>
    <property type="project" value="UniProtKB-SubCell"/>
</dbReference>
<dbReference type="GO" id="GO:0016192">
    <property type="term" value="P:vesicle-mediated transport"/>
    <property type="evidence" value="ECO:0007669"/>
    <property type="project" value="InterPro"/>
</dbReference>
<evidence type="ECO:0000256" key="1">
    <source>
        <dbReference type="ARBA" id="ARBA00004141"/>
    </source>
</evidence>
<keyword evidence="2 6" id="KW-0812">Transmembrane</keyword>
<dbReference type="InterPro" id="IPR007305">
    <property type="entry name" value="Vesicle_transpt_Got1/SFT2"/>
</dbReference>
<organism evidence="7">
    <name type="scientific">Oryza meridionalis</name>
    <dbReference type="NCBI Taxonomy" id="40149"/>
    <lineage>
        <taxon>Eukaryota</taxon>
        <taxon>Viridiplantae</taxon>
        <taxon>Streptophyta</taxon>
        <taxon>Embryophyta</taxon>
        <taxon>Tracheophyta</taxon>
        <taxon>Spermatophyta</taxon>
        <taxon>Magnoliopsida</taxon>
        <taxon>Liliopsida</taxon>
        <taxon>Poales</taxon>
        <taxon>Poaceae</taxon>
        <taxon>BOP clade</taxon>
        <taxon>Oryzoideae</taxon>
        <taxon>Oryzeae</taxon>
        <taxon>Oryzinae</taxon>
        <taxon>Oryza</taxon>
    </lineage>
</organism>
<comment type="subcellular location">
    <subcellularLocation>
        <location evidence="1">Membrane</location>
        <topology evidence="1">Multi-pass membrane protein</topology>
    </subcellularLocation>
</comment>
<protein>
    <recommendedName>
        <fullName evidence="9">Vesicle transport protein</fullName>
    </recommendedName>
</protein>
<dbReference type="Gramene" id="OMERI01G07400.2">
    <property type="protein sequence ID" value="OMERI01G07400.2"/>
    <property type="gene ID" value="OMERI01G07400"/>
</dbReference>
<evidence type="ECO:0008006" key="9">
    <source>
        <dbReference type="Google" id="ProtNLM"/>
    </source>
</evidence>